<feature type="transmembrane region" description="Helical" evidence="10">
    <location>
        <begin position="300"/>
        <end position="326"/>
    </location>
</feature>
<evidence type="ECO:0000259" key="11">
    <source>
        <dbReference type="Pfam" id="PF00999"/>
    </source>
</evidence>
<keyword evidence="7 10" id="KW-0406">Ion transport</keyword>
<evidence type="ECO:0000256" key="10">
    <source>
        <dbReference type="RuleBase" id="RU366002"/>
    </source>
</evidence>
<keyword evidence="13" id="KW-1185">Reference proteome</keyword>
<feature type="transmembrane region" description="Helical" evidence="10">
    <location>
        <begin position="54"/>
        <end position="76"/>
    </location>
</feature>
<keyword evidence="6 10" id="KW-0915">Sodium</keyword>
<dbReference type="PANTHER" id="PTHR10110">
    <property type="entry name" value="SODIUM/HYDROGEN EXCHANGER"/>
    <property type="match status" value="1"/>
</dbReference>
<proteinExistence type="inferred from homology"/>
<gene>
    <name evidence="12" type="ORF">ACFQ16_00665</name>
</gene>
<evidence type="ECO:0000313" key="13">
    <source>
        <dbReference type="Proteomes" id="UP001597018"/>
    </source>
</evidence>
<evidence type="ECO:0000256" key="3">
    <source>
        <dbReference type="ARBA" id="ARBA00022475"/>
    </source>
</evidence>
<dbReference type="PANTHER" id="PTHR10110:SF86">
    <property type="entry name" value="SODIUM_HYDROGEN EXCHANGER 7"/>
    <property type="match status" value="1"/>
</dbReference>
<evidence type="ECO:0000256" key="6">
    <source>
        <dbReference type="ARBA" id="ARBA00023053"/>
    </source>
</evidence>
<evidence type="ECO:0000256" key="7">
    <source>
        <dbReference type="ARBA" id="ARBA00023065"/>
    </source>
</evidence>
<comment type="caution">
    <text evidence="12">The sequence shown here is derived from an EMBL/GenBank/DDBJ whole genome shotgun (WGS) entry which is preliminary data.</text>
</comment>
<comment type="similarity">
    <text evidence="10">Belongs to the monovalent cation:proton antiporter 1 (CPA1) transporter (TC 2.A.36) family.</text>
</comment>
<organism evidence="12 13">
    <name type="scientific">Saccharopolyspora rosea</name>
    <dbReference type="NCBI Taxonomy" id="524884"/>
    <lineage>
        <taxon>Bacteria</taxon>
        <taxon>Bacillati</taxon>
        <taxon>Actinomycetota</taxon>
        <taxon>Actinomycetes</taxon>
        <taxon>Pseudonocardiales</taxon>
        <taxon>Pseudonocardiaceae</taxon>
        <taxon>Saccharopolyspora</taxon>
    </lineage>
</organism>
<evidence type="ECO:0000256" key="2">
    <source>
        <dbReference type="ARBA" id="ARBA00022448"/>
    </source>
</evidence>
<keyword evidence="10" id="KW-0050">Antiport</keyword>
<comment type="caution">
    <text evidence="10">Lacks conserved residue(s) required for the propagation of feature annotation.</text>
</comment>
<dbReference type="NCBIfam" id="TIGR00831">
    <property type="entry name" value="a_cpa1"/>
    <property type="match status" value="1"/>
</dbReference>
<dbReference type="RefSeq" id="WP_317630378.1">
    <property type="nucleotide sequence ID" value="NZ_BAABLT010000034.1"/>
</dbReference>
<feature type="transmembrane region" description="Helical" evidence="10">
    <location>
        <begin position="222"/>
        <end position="247"/>
    </location>
</feature>
<dbReference type="Proteomes" id="UP001597018">
    <property type="component" value="Unassembled WGS sequence"/>
</dbReference>
<dbReference type="InterPro" id="IPR018422">
    <property type="entry name" value="Cation/H_exchanger_CPA1"/>
</dbReference>
<accession>A0ABW3FJU3</accession>
<dbReference type="Gene3D" id="6.10.140.1330">
    <property type="match status" value="1"/>
</dbReference>
<dbReference type="Pfam" id="PF00999">
    <property type="entry name" value="Na_H_Exchanger"/>
    <property type="match status" value="1"/>
</dbReference>
<keyword evidence="8 10" id="KW-0472">Membrane</keyword>
<keyword evidence="4 10" id="KW-0812">Transmembrane</keyword>
<evidence type="ECO:0000313" key="12">
    <source>
        <dbReference type="EMBL" id="MFD0918244.1"/>
    </source>
</evidence>
<evidence type="ECO:0000256" key="9">
    <source>
        <dbReference type="ARBA" id="ARBA00023201"/>
    </source>
</evidence>
<feature type="transmembrane region" description="Helical" evidence="10">
    <location>
        <begin position="268"/>
        <end position="288"/>
    </location>
</feature>
<keyword evidence="9 10" id="KW-0739">Sodium transport</keyword>
<keyword evidence="2 10" id="KW-0813">Transport</keyword>
<comment type="subcellular location">
    <subcellularLocation>
        <location evidence="1 10">Cell membrane</location>
        <topology evidence="1 10">Multi-pass membrane protein</topology>
    </subcellularLocation>
</comment>
<evidence type="ECO:0000256" key="1">
    <source>
        <dbReference type="ARBA" id="ARBA00004651"/>
    </source>
</evidence>
<protein>
    <submittedName>
        <fullName evidence="12">Na+/H+ antiporter</fullName>
    </submittedName>
</protein>
<dbReference type="InterPro" id="IPR006153">
    <property type="entry name" value="Cation/H_exchanger_TM"/>
</dbReference>
<feature type="transmembrane region" description="Helical" evidence="10">
    <location>
        <begin position="88"/>
        <end position="106"/>
    </location>
</feature>
<feature type="transmembrane region" description="Helical" evidence="10">
    <location>
        <begin position="179"/>
        <end position="202"/>
    </location>
</feature>
<feature type="transmembrane region" description="Helical" evidence="10">
    <location>
        <begin position="382"/>
        <end position="406"/>
    </location>
</feature>
<dbReference type="InterPro" id="IPR004705">
    <property type="entry name" value="Cation/H_exchanger_CPA1_bac"/>
</dbReference>
<feature type="domain" description="Cation/H+ exchanger transmembrane" evidence="11">
    <location>
        <begin position="13"/>
        <end position="407"/>
    </location>
</feature>
<comment type="function">
    <text evidence="10">Na(+)/H(+) antiporter that extrudes sodium in exchange for external protons.</text>
</comment>
<keyword evidence="5 10" id="KW-1133">Transmembrane helix</keyword>
<keyword evidence="3 10" id="KW-1003">Cell membrane</keyword>
<name>A0ABW3FJU3_9PSEU</name>
<evidence type="ECO:0000256" key="4">
    <source>
        <dbReference type="ARBA" id="ARBA00022692"/>
    </source>
</evidence>
<evidence type="ECO:0000256" key="5">
    <source>
        <dbReference type="ARBA" id="ARBA00022989"/>
    </source>
</evidence>
<reference evidence="13" key="1">
    <citation type="journal article" date="2019" name="Int. J. Syst. Evol. Microbiol.">
        <title>The Global Catalogue of Microorganisms (GCM) 10K type strain sequencing project: providing services to taxonomists for standard genome sequencing and annotation.</title>
        <authorList>
            <consortium name="The Broad Institute Genomics Platform"/>
            <consortium name="The Broad Institute Genome Sequencing Center for Infectious Disease"/>
            <person name="Wu L."/>
            <person name="Ma J."/>
        </authorList>
    </citation>
    <scope>NUCLEOTIDE SEQUENCE [LARGE SCALE GENOMIC DNA]</scope>
    <source>
        <strain evidence="13">CCUG 56401</strain>
    </source>
</reference>
<evidence type="ECO:0000256" key="8">
    <source>
        <dbReference type="ARBA" id="ARBA00023136"/>
    </source>
</evidence>
<dbReference type="EMBL" id="JBHTIW010000001">
    <property type="protein sequence ID" value="MFD0918244.1"/>
    <property type="molecule type" value="Genomic_DNA"/>
</dbReference>
<sequence length="541" mass="57905">MTLVAQLLLVLIGALLVTAVARSREIAAPLLLVLVGLIVSLIPGAAELYIDPELLLTVVLPPLLYAAALESSYLNFRKRIRPIVHHGVLQVVATAFVVGWISFTLIPELPLASAIVLGAVIAPPDAVTAAAIGRQLKLPRGIMTVLGGESLINDAAALTTYRMAIAAVAGSTPTLAQGLWAFALAVVAGIAVGLVMGVLAHIARTRVPDVQVATVLGVLVPFVAYLLAEELGGSGVLAVVTAGLYVGHHQPRARAAGRLQEHTVWASINLLLESLVFALIGLQLHKIIEEVNASGRNVAAVVVSALLILGAVIAFRVVWMFAANYLPGLSHLIRPSGARRGSVWRRTTVLSWTGMRGVVTLAAAGAIPYTTESGAPFPAREVIQLVAFVVTVGTILVQGTTLPLLIRKLGVSDPQESERDDHAEAEARRIATSAALEYLEGLTPSDLACDQKRFERVINRMRDLVEHQGQAAAEQVGRTPDERADTASRVFSELRRDLLEVERRAMADERDAGRLDDEVLRRVLRELDLQEAALDSSWRNR</sequence>